<reference evidence="1 2" key="1">
    <citation type="journal article" date="2021" name="Sci. Rep.">
        <title>The genome of the diatom Chaetoceros tenuissimus carries an ancient integrated fragment of an extant virus.</title>
        <authorList>
            <person name="Hongo Y."/>
            <person name="Kimura K."/>
            <person name="Takaki Y."/>
            <person name="Yoshida Y."/>
            <person name="Baba S."/>
            <person name="Kobayashi G."/>
            <person name="Nagasaki K."/>
            <person name="Hano T."/>
            <person name="Tomaru Y."/>
        </authorList>
    </citation>
    <scope>NUCLEOTIDE SEQUENCE [LARGE SCALE GENOMIC DNA]</scope>
    <source>
        <strain evidence="1 2">NIES-3715</strain>
    </source>
</reference>
<dbReference type="EMBL" id="BLLK01000069">
    <property type="protein sequence ID" value="GFH60909.1"/>
    <property type="molecule type" value="Genomic_DNA"/>
</dbReference>
<gene>
    <name evidence="1" type="ORF">CTEN210_17385</name>
</gene>
<dbReference type="AlphaFoldDB" id="A0AAD3DAL1"/>
<dbReference type="Proteomes" id="UP001054902">
    <property type="component" value="Unassembled WGS sequence"/>
</dbReference>
<sequence>MEKIIEREESIVGKMAKDAIEIVRRLEARNPLQLLFLTKVMTELSRCYYLFEAVGVLSLMMHKNVGKHKDTKQWVTSATTFLIYSYVDEFRCILKWRSRTSQPPRIPEKDSTNYLDVFAQTATI</sequence>
<accession>A0AAD3DAL1</accession>
<name>A0AAD3DAL1_9STRA</name>
<evidence type="ECO:0000313" key="2">
    <source>
        <dbReference type="Proteomes" id="UP001054902"/>
    </source>
</evidence>
<comment type="caution">
    <text evidence="1">The sequence shown here is derived from an EMBL/GenBank/DDBJ whole genome shotgun (WGS) entry which is preliminary data.</text>
</comment>
<protein>
    <submittedName>
        <fullName evidence="1">Uncharacterized protein</fullName>
    </submittedName>
</protein>
<proteinExistence type="predicted"/>
<organism evidence="1 2">
    <name type="scientific">Chaetoceros tenuissimus</name>
    <dbReference type="NCBI Taxonomy" id="426638"/>
    <lineage>
        <taxon>Eukaryota</taxon>
        <taxon>Sar</taxon>
        <taxon>Stramenopiles</taxon>
        <taxon>Ochrophyta</taxon>
        <taxon>Bacillariophyta</taxon>
        <taxon>Coscinodiscophyceae</taxon>
        <taxon>Chaetocerotophycidae</taxon>
        <taxon>Chaetocerotales</taxon>
        <taxon>Chaetocerotaceae</taxon>
        <taxon>Chaetoceros</taxon>
    </lineage>
</organism>
<evidence type="ECO:0000313" key="1">
    <source>
        <dbReference type="EMBL" id="GFH60909.1"/>
    </source>
</evidence>
<keyword evidence="2" id="KW-1185">Reference proteome</keyword>